<accession>A0ABW0LS16</accession>
<keyword evidence="3" id="KW-1185">Reference proteome</keyword>
<proteinExistence type="predicted"/>
<sequence>MAIVREKKVHLWASWNYEKEEAYLDRVSGEGLHLEKAGAVRSTFVRDGSVRYVYRLDYQTGITPREKKEEYVALYRDAGWEYVSSYGAMWHYFRRPREPGETPSLYSDKESLAAHYRKTQAVMTLVNLLLLLFLNLGLWFPAGGVRWGIAVPMLTGYSLLFGLLGYGFVKMGRKAKTLSSS</sequence>
<evidence type="ECO:0000313" key="3">
    <source>
        <dbReference type="Proteomes" id="UP001596105"/>
    </source>
</evidence>
<feature type="transmembrane region" description="Helical" evidence="1">
    <location>
        <begin position="121"/>
        <end position="141"/>
    </location>
</feature>
<dbReference type="Proteomes" id="UP001596105">
    <property type="component" value="Unassembled WGS sequence"/>
</dbReference>
<organism evidence="2 3">
    <name type="scientific">Cohnella suwonensis</name>
    <dbReference type="NCBI Taxonomy" id="696072"/>
    <lineage>
        <taxon>Bacteria</taxon>
        <taxon>Bacillati</taxon>
        <taxon>Bacillota</taxon>
        <taxon>Bacilli</taxon>
        <taxon>Bacillales</taxon>
        <taxon>Paenibacillaceae</taxon>
        <taxon>Cohnella</taxon>
    </lineage>
</organism>
<gene>
    <name evidence="2" type="ORF">ACFPPD_01970</name>
</gene>
<protein>
    <submittedName>
        <fullName evidence="2">DUF2812 domain-containing protein</fullName>
    </submittedName>
</protein>
<comment type="caution">
    <text evidence="2">The sequence shown here is derived from an EMBL/GenBank/DDBJ whole genome shotgun (WGS) entry which is preliminary data.</text>
</comment>
<keyword evidence="1" id="KW-0812">Transmembrane</keyword>
<keyword evidence="1" id="KW-0472">Membrane</keyword>
<dbReference type="Pfam" id="PF11193">
    <property type="entry name" value="DUF2812"/>
    <property type="match status" value="1"/>
</dbReference>
<dbReference type="InterPro" id="IPR021359">
    <property type="entry name" value="DUF2812"/>
</dbReference>
<dbReference type="RefSeq" id="WP_209747161.1">
    <property type="nucleotide sequence ID" value="NZ_JBHSMH010000004.1"/>
</dbReference>
<evidence type="ECO:0000256" key="1">
    <source>
        <dbReference type="SAM" id="Phobius"/>
    </source>
</evidence>
<dbReference type="EMBL" id="JBHSMH010000004">
    <property type="protein sequence ID" value="MFC5467466.1"/>
    <property type="molecule type" value="Genomic_DNA"/>
</dbReference>
<evidence type="ECO:0000313" key="2">
    <source>
        <dbReference type="EMBL" id="MFC5467466.1"/>
    </source>
</evidence>
<keyword evidence="1" id="KW-1133">Transmembrane helix</keyword>
<reference evidence="3" key="1">
    <citation type="journal article" date="2019" name="Int. J. Syst. Evol. Microbiol.">
        <title>The Global Catalogue of Microorganisms (GCM) 10K type strain sequencing project: providing services to taxonomists for standard genome sequencing and annotation.</title>
        <authorList>
            <consortium name="The Broad Institute Genomics Platform"/>
            <consortium name="The Broad Institute Genome Sequencing Center for Infectious Disease"/>
            <person name="Wu L."/>
            <person name="Ma J."/>
        </authorList>
    </citation>
    <scope>NUCLEOTIDE SEQUENCE [LARGE SCALE GENOMIC DNA]</scope>
    <source>
        <strain evidence="3">CCUG 57113</strain>
    </source>
</reference>
<feature type="transmembrane region" description="Helical" evidence="1">
    <location>
        <begin position="147"/>
        <end position="169"/>
    </location>
</feature>
<name>A0ABW0LS16_9BACL</name>